<organism evidence="1 2">
    <name type="scientific">Apiospora phragmitis</name>
    <dbReference type="NCBI Taxonomy" id="2905665"/>
    <lineage>
        <taxon>Eukaryota</taxon>
        <taxon>Fungi</taxon>
        <taxon>Dikarya</taxon>
        <taxon>Ascomycota</taxon>
        <taxon>Pezizomycotina</taxon>
        <taxon>Sordariomycetes</taxon>
        <taxon>Xylariomycetidae</taxon>
        <taxon>Amphisphaeriales</taxon>
        <taxon>Apiosporaceae</taxon>
        <taxon>Apiospora</taxon>
    </lineage>
</organism>
<proteinExistence type="predicted"/>
<keyword evidence="2" id="KW-1185">Reference proteome</keyword>
<sequence>MIWKTALEAEASARIVPLFRVRRTIPQKRLASPLLSTCRESRWYALRFYSIKLTVYRIPKELRVSPALYLRLYLYRLCWQPALSGPLYDTLLQNIDFTEFFLHQAPVYSGPGQRTTTYVSAPMDVPDCRLVRNVVSASCGFRMKQTVPSMIDGMDVMAYDIYSSIELWGTSILRVTKGWKRRKM</sequence>
<dbReference type="Proteomes" id="UP001480595">
    <property type="component" value="Unassembled WGS sequence"/>
</dbReference>
<reference evidence="1 2" key="1">
    <citation type="submission" date="2023-01" db="EMBL/GenBank/DDBJ databases">
        <title>Analysis of 21 Apiospora genomes using comparative genomics revels a genus with tremendous synthesis potential of carbohydrate active enzymes and secondary metabolites.</title>
        <authorList>
            <person name="Sorensen T."/>
        </authorList>
    </citation>
    <scope>NUCLEOTIDE SEQUENCE [LARGE SCALE GENOMIC DNA]</scope>
    <source>
        <strain evidence="1 2">CBS 135458</strain>
    </source>
</reference>
<evidence type="ECO:0000313" key="2">
    <source>
        <dbReference type="Proteomes" id="UP001480595"/>
    </source>
</evidence>
<protein>
    <submittedName>
        <fullName evidence="1">Uncharacterized protein</fullName>
    </submittedName>
</protein>
<evidence type="ECO:0000313" key="1">
    <source>
        <dbReference type="EMBL" id="KAK8079297.1"/>
    </source>
</evidence>
<dbReference type="RefSeq" id="XP_066720368.1">
    <property type="nucleotide sequence ID" value="XM_066854513.1"/>
</dbReference>
<dbReference type="EMBL" id="JAQQWL010000003">
    <property type="protein sequence ID" value="KAK8079297.1"/>
    <property type="molecule type" value="Genomic_DNA"/>
</dbReference>
<accession>A0ABR1W8C1</accession>
<name>A0ABR1W8C1_9PEZI</name>
<dbReference type="GeneID" id="92087576"/>
<gene>
    <name evidence="1" type="ORF">PG994_003104</name>
</gene>
<comment type="caution">
    <text evidence="1">The sequence shown here is derived from an EMBL/GenBank/DDBJ whole genome shotgun (WGS) entry which is preliminary data.</text>
</comment>